<evidence type="ECO:0000313" key="8">
    <source>
        <dbReference type="Proteomes" id="UP000557772"/>
    </source>
</evidence>
<dbReference type="SUPFAM" id="SSF47413">
    <property type="entry name" value="lambda repressor-like DNA-binding domains"/>
    <property type="match status" value="1"/>
</dbReference>
<organism evidence="7 8">
    <name type="scientific">Flexivirga aerilata</name>
    <dbReference type="NCBI Taxonomy" id="1656889"/>
    <lineage>
        <taxon>Bacteria</taxon>
        <taxon>Bacillati</taxon>
        <taxon>Actinomycetota</taxon>
        <taxon>Actinomycetes</taxon>
        <taxon>Micrococcales</taxon>
        <taxon>Dermacoccaceae</taxon>
        <taxon>Flexivirga</taxon>
    </lineage>
</organism>
<dbReference type="GO" id="GO:0003700">
    <property type="term" value="F:DNA-binding transcription factor activity"/>
    <property type="evidence" value="ECO:0007669"/>
    <property type="project" value="TreeGrafter"/>
</dbReference>
<evidence type="ECO:0000256" key="1">
    <source>
        <dbReference type="ARBA" id="ARBA00022491"/>
    </source>
</evidence>
<evidence type="ECO:0000259" key="6">
    <source>
        <dbReference type="PROSITE" id="PS50932"/>
    </source>
</evidence>
<keyword evidence="8" id="KW-1185">Reference proteome</keyword>
<dbReference type="InterPro" id="IPR028082">
    <property type="entry name" value="Peripla_BP_I"/>
</dbReference>
<dbReference type="SUPFAM" id="SSF53822">
    <property type="entry name" value="Periplasmic binding protein-like I"/>
    <property type="match status" value="1"/>
</dbReference>
<name>A0A849AHX3_9MICO</name>
<evidence type="ECO:0000256" key="3">
    <source>
        <dbReference type="ARBA" id="ARBA00023125"/>
    </source>
</evidence>
<dbReference type="PANTHER" id="PTHR30146:SF148">
    <property type="entry name" value="HTH-TYPE TRANSCRIPTIONAL REPRESSOR PURR-RELATED"/>
    <property type="match status" value="1"/>
</dbReference>
<feature type="domain" description="HTH lacI-type" evidence="6">
    <location>
        <begin position="26"/>
        <end position="82"/>
    </location>
</feature>
<dbReference type="CDD" id="cd06288">
    <property type="entry name" value="PBP1_sucrose_transcription_regulator"/>
    <property type="match status" value="1"/>
</dbReference>
<dbReference type="GO" id="GO:0000976">
    <property type="term" value="F:transcription cis-regulatory region binding"/>
    <property type="evidence" value="ECO:0007669"/>
    <property type="project" value="TreeGrafter"/>
</dbReference>
<proteinExistence type="predicted"/>
<dbReference type="CDD" id="cd01392">
    <property type="entry name" value="HTH_LacI"/>
    <property type="match status" value="1"/>
</dbReference>
<protein>
    <submittedName>
        <fullName evidence="7">LacI family DNA-binding transcriptional regulator</fullName>
    </submittedName>
</protein>
<dbReference type="SMART" id="SM00354">
    <property type="entry name" value="HTH_LACI"/>
    <property type="match status" value="1"/>
</dbReference>
<dbReference type="Proteomes" id="UP000557772">
    <property type="component" value="Unassembled WGS sequence"/>
</dbReference>
<dbReference type="InterPro" id="IPR010982">
    <property type="entry name" value="Lambda_DNA-bd_dom_sf"/>
</dbReference>
<gene>
    <name evidence="7" type="ORF">HJ588_05905</name>
</gene>
<keyword evidence="3 7" id="KW-0238">DNA-binding</keyword>
<dbReference type="PANTHER" id="PTHR30146">
    <property type="entry name" value="LACI-RELATED TRANSCRIPTIONAL REPRESSOR"/>
    <property type="match status" value="1"/>
</dbReference>
<dbReference type="RefSeq" id="WP_171152984.1">
    <property type="nucleotide sequence ID" value="NZ_JABENB010000001.1"/>
</dbReference>
<dbReference type="Pfam" id="PF13377">
    <property type="entry name" value="Peripla_BP_3"/>
    <property type="match status" value="1"/>
</dbReference>
<dbReference type="Gene3D" id="3.40.50.2300">
    <property type="match status" value="2"/>
</dbReference>
<dbReference type="PROSITE" id="PS50932">
    <property type="entry name" value="HTH_LACI_2"/>
    <property type="match status" value="1"/>
</dbReference>
<comment type="caution">
    <text evidence="7">The sequence shown here is derived from an EMBL/GenBank/DDBJ whole genome shotgun (WGS) entry which is preliminary data.</text>
</comment>
<sequence length="369" mass="38949">MNPGGHPTSGGGRTPRRDERSPGKPATALDVAHRAGVSRTAVSFVLNGKSDGNIAEATRQRILEAARELDYRPHPVARSLRTSRTQLIGLITDSIASSPFAGQLLGGATDRARERGHLVAVFDSGERPALEEQAAEEFAGRRVDGLIYASMGLREVASVPDVGLPTVLANCFDARGELPSVIPAEEEAGATAARCLLDMGHRQIGVITGDLVVAGPRRLAGFTKTLAESGVKPVAVQELRGGWTIDAGFHATRAMLTRADGQLRQRRPTAIFCVNDRVAAGALLAAAGLGLAVPADLSILGFDDQEELAANLVPSLSTLALPHREMGRQAVDLLLDVVEQPDAPVTPTLRELPSPLVWRESVAAPPPTR</sequence>
<keyword evidence="4" id="KW-0804">Transcription</keyword>
<feature type="region of interest" description="Disordered" evidence="5">
    <location>
        <begin position="1"/>
        <end position="28"/>
    </location>
</feature>
<dbReference type="InterPro" id="IPR000843">
    <property type="entry name" value="HTH_LacI"/>
</dbReference>
<dbReference type="InterPro" id="IPR046335">
    <property type="entry name" value="LacI/GalR-like_sensor"/>
</dbReference>
<dbReference type="Gene3D" id="1.10.260.40">
    <property type="entry name" value="lambda repressor-like DNA-binding domains"/>
    <property type="match status" value="1"/>
</dbReference>
<keyword evidence="2" id="KW-0805">Transcription regulation</keyword>
<evidence type="ECO:0000256" key="2">
    <source>
        <dbReference type="ARBA" id="ARBA00023015"/>
    </source>
</evidence>
<evidence type="ECO:0000313" key="7">
    <source>
        <dbReference type="EMBL" id="NNG38808.1"/>
    </source>
</evidence>
<evidence type="ECO:0000256" key="5">
    <source>
        <dbReference type="SAM" id="MobiDB-lite"/>
    </source>
</evidence>
<dbReference type="AlphaFoldDB" id="A0A849AHX3"/>
<reference evidence="7 8" key="1">
    <citation type="submission" date="2020-05" db="EMBL/GenBank/DDBJ databases">
        <title>Flexivirga sp. ID2601S isolated from air conditioner.</title>
        <authorList>
            <person name="Kim D.H."/>
        </authorList>
    </citation>
    <scope>NUCLEOTIDE SEQUENCE [LARGE SCALE GENOMIC DNA]</scope>
    <source>
        <strain evidence="7 8">ID2601S</strain>
    </source>
</reference>
<keyword evidence="1" id="KW-0678">Repressor</keyword>
<accession>A0A849AHX3</accession>
<dbReference type="Pfam" id="PF00356">
    <property type="entry name" value="LacI"/>
    <property type="match status" value="1"/>
</dbReference>
<dbReference type="EMBL" id="JABENB010000001">
    <property type="protein sequence ID" value="NNG38808.1"/>
    <property type="molecule type" value="Genomic_DNA"/>
</dbReference>
<evidence type="ECO:0000256" key="4">
    <source>
        <dbReference type="ARBA" id="ARBA00023163"/>
    </source>
</evidence>